<proteinExistence type="inferred from homology"/>
<dbReference type="NCBIfam" id="TIGR00138">
    <property type="entry name" value="rsmG_gidB"/>
    <property type="match status" value="1"/>
</dbReference>
<gene>
    <name evidence="6 7" type="primary">rsmG</name>
    <name evidence="7" type="ORF">Psch_03868</name>
</gene>
<evidence type="ECO:0000313" key="8">
    <source>
        <dbReference type="Proteomes" id="UP000298324"/>
    </source>
</evidence>
<dbReference type="GO" id="GO:0070043">
    <property type="term" value="F:rRNA (guanine-N7-)-methyltransferase activity"/>
    <property type="evidence" value="ECO:0007669"/>
    <property type="project" value="UniProtKB-UniRule"/>
</dbReference>
<dbReference type="Gene3D" id="3.40.50.150">
    <property type="entry name" value="Vaccinia Virus protein VP39"/>
    <property type="match status" value="1"/>
</dbReference>
<dbReference type="PANTHER" id="PTHR31760">
    <property type="entry name" value="S-ADENOSYL-L-METHIONINE-DEPENDENT METHYLTRANSFERASES SUPERFAMILY PROTEIN"/>
    <property type="match status" value="1"/>
</dbReference>
<comment type="function">
    <text evidence="6">Specifically methylates the N7 position of a guanine in 16S rRNA.</text>
</comment>
<feature type="binding site" evidence="6">
    <location>
        <position position="84"/>
    </location>
    <ligand>
        <name>S-adenosyl-L-methionine</name>
        <dbReference type="ChEBI" id="CHEBI:59789"/>
    </ligand>
</feature>
<evidence type="ECO:0000256" key="4">
    <source>
        <dbReference type="ARBA" id="ARBA00022679"/>
    </source>
</evidence>
<comment type="caution">
    <text evidence="7">The sequence shown here is derived from an EMBL/GenBank/DDBJ whole genome shotgun (WGS) entry which is preliminary data.</text>
</comment>
<comment type="caution">
    <text evidence="6">Lacks conserved residue(s) required for the propagation of feature annotation.</text>
</comment>
<comment type="subcellular location">
    <subcellularLocation>
        <location evidence="6">Cytoplasm</location>
    </subcellularLocation>
</comment>
<keyword evidence="3 6" id="KW-0489">Methyltransferase</keyword>
<dbReference type="Pfam" id="PF02527">
    <property type="entry name" value="GidB"/>
    <property type="match status" value="1"/>
</dbReference>
<evidence type="ECO:0000256" key="6">
    <source>
        <dbReference type="HAMAP-Rule" id="MF_00074"/>
    </source>
</evidence>
<dbReference type="GO" id="GO:0005829">
    <property type="term" value="C:cytosol"/>
    <property type="evidence" value="ECO:0007669"/>
    <property type="project" value="TreeGrafter"/>
</dbReference>
<keyword evidence="5 6" id="KW-0949">S-adenosyl-L-methionine</keyword>
<dbReference type="RefSeq" id="WP_134216807.1">
    <property type="nucleotide sequence ID" value="NZ_QFGA01000004.1"/>
</dbReference>
<accession>A0A4Y7R5W6</accession>
<dbReference type="Proteomes" id="UP000298324">
    <property type="component" value="Unassembled WGS sequence"/>
</dbReference>
<dbReference type="FunFam" id="3.40.50.150:FF:000041">
    <property type="entry name" value="Ribosomal RNA small subunit methyltransferase G"/>
    <property type="match status" value="1"/>
</dbReference>
<sequence length="239" mass="26179">MGEITAVLNAAAGDLDLELTGGQLEQFEKFYALLVEVNKSFNLTAITDEREVAIKHFLDSLTCQATVRLNNGLRIVDIGTGAGFPGIPLKIYRPGIILTLVESLEKRVKFLKDVVEALGLSETRVIHARAEDFCRDGEHREQYDLVVARAVACLPVLAEYCLPAVKVGGLFVAMKGPKVEDETKAAKNALSILEGALENVIKLRLPLLGDERNLVMVRKISSSPAKYPRRAGMPQKKPL</sequence>
<keyword evidence="1 6" id="KW-0963">Cytoplasm</keyword>
<reference evidence="7 8" key="1">
    <citation type="journal article" date="2018" name="Environ. Microbiol.">
        <title>Novel energy conservation strategies and behaviour of Pelotomaculum schinkii driving syntrophic propionate catabolism.</title>
        <authorList>
            <person name="Hidalgo-Ahumada C.A.P."/>
            <person name="Nobu M.K."/>
            <person name="Narihiro T."/>
            <person name="Tamaki H."/>
            <person name="Liu W.T."/>
            <person name="Kamagata Y."/>
            <person name="Stams A.J.M."/>
            <person name="Imachi H."/>
            <person name="Sousa D.Z."/>
        </authorList>
    </citation>
    <scope>NUCLEOTIDE SEQUENCE [LARGE SCALE GENOMIC DNA]</scope>
    <source>
        <strain evidence="7 8">HH</strain>
    </source>
</reference>
<evidence type="ECO:0000256" key="3">
    <source>
        <dbReference type="ARBA" id="ARBA00022603"/>
    </source>
</evidence>
<evidence type="ECO:0000313" key="7">
    <source>
        <dbReference type="EMBL" id="TEB04146.1"/>
    </source>
</evidence>
<feature type="binding site" evidence="6">
    <location>
        <position position="79"/>
    </location>
    <ligand>
        <name>S-adenosyl-L-methionine</name>
        <dbReference type="ChEBI" id="CHEBI:59789"/>
    </ligand>
</feature>
<dbReference type="InterPro" id="IPR029063">
    <property type="entry name" value="SAM-dependent_MTases_sf"/>
</dbReference>
<feature type="binding site" evidence="6">
    <location>
        <position position="149"/>
    </location>
    <ligand>
        <name>S-adenosyl-L-methionine</name>
        <dbReference type="ChEBI" id="CHEBI:59789"/>
    </ligand>
</feature>
<keyword evidence="4 6" id="KW-0808">Transferase</keyword>
<dbReference type="AlphaFoldDB" id="A0A4Y7R5W6"/>
<dbReference type="EC" id="2.1.1.-" evidence="6"/>
<dbReference type="CDD" id="cd02440">
    <property type="entry name" value="AdoMet_MTases"/>
    <property type="match status" value="1"/>
</dbReference>
<dbReference type="EMBL" id="QFGA01000004">
    <property type="protein sequence ID" value="TEB04146.1"/>
    <property type="molecule type" value="Genomic_DNA"/>
</dbReference>
<evidence type="ECO:0000256" key="5">
    <source>
        <dbReference type="ARBA" id="ARBA00022691"/>
    </source>
</evidence>
<protein>
    <recommendedName>
        <fullName evidence="6">Ribosomal RNA small subunit methyltransferase G</fullName>
        <ecNumber evidence="6">2.1.1.-</ecNumber>
    </recommendedName>
    <alternativeName>
        <fullName evidence="6">16S rRNA 7-methylguanosine methyltransferase</fullName>
        <shortName evidence="6">16S rRNA m7G methyltransferase</shortName>
    </alternativeName>
</protein>
<dbReference type="InterPro" id="IPR003682">
    <property type="entry name" value="rRNA_ssu_MeTfrase_G"/>
</dbReference>
<comment type="similarity">
    <text evidence="6">Belongs to the methyltransferase superfamily. RNA methyltransferase RsmG family.</text>
</comment>
<evidence type="ECO:0000256" key="2">
    <source>
        <dbReference type="ARBA" id="ARBA00022552"/>
    </source>
</evidence>
<feature type="binding site" evidence="6">
    <location>
        <begin position="130"/>
        <end position="131"/>
    </location>
    <ligand>
        <name>S-adenosyl-L-methionine</name>
        <dbReference type="ChEBI" id="CHEBI:59789"/>
    </ligand>
</feature>
<organism evidence="7 8">
    <name type="scientific">Pelotomaculum schinkii</name>
    <dbReference type="NCBI Taxonomy" id="78350"/>
    <lineage>
        <taxon>Bacteria</taxon>
        <taxon>Bacillati</taxon>
        <taxon>Bacillota</taxon>
        <taxon>Clostridia</taxon>
        <taxon>Eubacteriales</taxon>
        <taxon>Desulfotomaculaceae</taxon>
        <taxon>Pelotomaculum</taxon>
    </lineage>
</organism>
<keyword evidence="2 6" id="KW-0698">rRNA processing</keyword>
<keyword evidence="8" id="KW-1185">Reference proteome</keyword>
<dbReference type="PIRSF" id="PIRSF003078">
    <property type="entry name" value="GidB"/>
    <property type="match status" value="1"/>
</dbReference>
<name>A0A4Y7R5W6_9FIRM</name>
<dbReference type="PANTHER" id="PTHR31760:SF0">
    <property type="entry name" value="S-ADENOSYL-L-METHIONINE-DEPENDENT METHYLTRANSFERASES SUPERFAMILY PROTEIN"/>
    <property type="match status" value="1"/>
</dbReference>
<evidence type="ECO:0000256" key="1">
    <source>
        <dbReference type="ARBA" id="ARBA00022490"/>
    </source>
</evidence>
<dbReference type="HAMAP" id="MF_00074">
    <property type="entry name" value="16SrRNA_methyltr_G"/>
    <property type="match status" value="1"/>
</dbReference>
<dbReference type="SUPFAM" id="SSF53335">
    <property type="entry name" value="S-adenosyl-L-methionine-dependent methyltransferases"/>
    <property type="match status" value="1"/>
</dbReference>